<evidence type="ECO:0000313" key="3">
    <source>
        <dbReference type="EnsemblPlants" id="Kaladp0048s0637.1.v1.1"/>
    </source>
</evidence>
<evidence type="ECO:0000256" key="1">
    <source>
        <dbReference type="SAM" id="Phobius"/>
    </source>
</evidence>
<evidence type="ECO:0000313" key="4">
    <source>
        <dbReference type="Proteomes" id="UP000594263"/>
    </source>
</evidence>
<dbReference type="GO" id="GO:0016020">
    <property type="term" value="C:membrane"/>
    <property type="evidence" value="ECO:0007669"/>
    <property type="project" value="TreeGrafter"/>
</dbReference>
<keyword evidence="4" id="KW-1185">Reference proteome</keyword>
<keyword evidence="1" id="KW-0472">Membrane</keyword>
<feature type="transmembrane region" description="Helical" evidence="1">
    <location>
        <begin position="133"/>
        <end position="156"/>
    </location>
</feature>
<reference evidence="3" key="1">
    <citation type="submission" date="2021-01" db="UniProtKB">
        <authorList>
            <consortium name="EnsemblPlants"/>
        </authorList>
    </citation>
    <scope>IDENTIFICATION</scope>
</reference>
<keyword evidence="1" id="KW-1133">Transmembrane helix</keyword>
<dbReference type="PANTHER" id="PTHR24177:SF435">
    <property type="entry name" value="ANKYRIN REPEAT-CONTAINING PROTEIN NPR4-LIKE"/>
    <property type="match status" value="1"/>
</dbReference>
<feature type="transmembrane region" description="Helical" evidence="1">
    <location>
        <begin position="93"/>
        <end position="113"/>
    </location>
</feature>
<proteinExistence type="predicted"/>
<dbReference type="EnsemblPlants" id="Kaladp0048s0637.1.v1.1">
    <property type="protein sequence ID" value="Kaladp0048s0637.1.v1.1"/>
    <property type="gene ID" value="Kaladp0048s0637.v1.1"/>
</dbReference>
<dbReference type="OMA" id="TIEIVMA"/>
<dbReference type="PANTHER" id="PTHR24177">
    <property type="entry name" value="CASKIN"/>
    <property type="match status" value="1"/>
</dbReference>
<keyword evidence="1" id="KW-0812">Transmembrane</keyword>
<dbReference type="Proteomes" id="UP000594263">
    <property type="component" value="Unplaced"/>
</dbReference>
<name>A0A7N0TYS2_KALFE</name>
<dbReference type="AlphaFoldDB" id="A0A7N0TYS2"/>
<organism evidence="3 4">
    <name type="scientific">Kalanchoe fedtschenkoi</name>
    <name type="common">Lavender scallops</name>
    <name type="synonym">South American air plant</name>
    <dbReference type="NCBI Taxonomy" id="63787"/>
    <lineage>
        <taxon>Eukaryota</taxon>
        <taxon>Viridiplantae</taxon>
        <taxon>Streptophyta</taxon>
        <taxon>Embryophyta</taxon>
        <taxon>Tracheophyta</taxon>
        <taxon>Spermatophyta</taxon>
        <taxon>Magnoliopsida</taxon>
        <taxon>eudicotyledons</taxon>
        <taxon>Gunneridae</taxon>
        <taxon>Pentapetalae</taxon>
        <taxon>Saxifragales</taxon>
        <taxon>Crassulaceae</taxon>
        <taxon>Kalanchoe</taxon>
    </lineage>
</organism>
<protein>
    <recommendedName>
        <fullName evidence="2">PGG domain-containing protein</fullName>
    </recommendedName>
</protein>
<accession>A0A7N0TYS2</accession>
<dbReference type="Pfam" id="PF13962">
    <property type="entry name" value="PGG"/>
    <property type="match status" value="1"/>
</dbReference>
<dbReference type="InterPro" id="IPR026961">
    <property type="entry name" value="PGG_dom"/>
</dbReference>
<feature type="domain" description="PGG" evidence="2">
    <location>
        <begin position="87"/>
        <end position="200"/>
    </location>
</feature>
<feature type="transmembrane region" description="Helical" evidence="1">
    <location>
        <begin position="176"/>
        <end position="202"/>
    </location>
</feature>
<sequence length="262" mass="29030">MGDLYINIVRQSEENGNNILHLAGRLAPSHRLRIVSGAALQMQRELQWFKEIENLVQPSYKSKRNKYGQTPQEIFSESHHHLMMEGEKWMKDTANSCTVAAALIATIVFAAAITVPGGNNGESGRPMLASEKAFIIFGVADALSLFSSSISILMFLSILTSRYAEGDFLRALPKRLIIGLLTLFLSIATMMVAFSSTLYLTFGNQKRWILSSVLASSCLPVAIFASMHFSLLAEMISSTYGSGIFKKRSKKKGKKPFKRILN</sequence>
<evidence type="ECO:0000259" key="2">
    <source>
        <dbReference type="Pfam" id="PF13962"/>
    </source>
</evidence>
<dbReference type="Gramene" id="Kaladp0048s0637.1.v1.1">
    <property type="protein sequence ID" value="Kaladp0048s0637.1.v1.1"/>
    <property type="gene ID" value="Kaladp0048s0637.v1.1"/>
</dbReference>